<feature type="compositionally biased region" description="Basic and acidic residues" evidence="9">
    <location>
        <begin position="437"/>
        <end position="446"/>
    </location>
</feature>
<dbReference type="SMART" id="SM00490">
    <property type="entry name" value="HELICc"/>
    <property type="match status" value="1"/>
</dbReference>
<evidence type="ECO:0000313" key="12">
    <source>
        <dbReference type="EMBL" id="CUA67949.1"/>
    </source>
</evidence>
<feature type="region of interest" description="Disordered" evidence="9">
    <location>
        <begin position="799"/>
        <end position="907"/>
    </location>
</feature>
<dbReference type="GO" id="GO:0000724">
    <property type="term" value="P:double-strand break repair via homologous recombination"/>
    <property type="evidence" value="ECO:0007669"/>
    <property type="project" value="TreeGrafter"/>
</dbReference>
<evidence type="ECO:0000256" key="1">
    <source>
        <dbReference type="ARBA" id="ARBA00005446"/>
    </source>
</evidence>
<dbReference type="AlphaFoldDB" id="A0A0K6FPP5"/>
<dbReference type="InterPro" id="IPR027417">
    <property type="entry name" value="P-loop_NTPase"/>
</dbReference>
<proteinExistence type="inferred from homology"/>
<dbReference type="GO" id="GO:0043138">
    <property type="term" value="F:3'-5' DNA helicase activity"/>
    <property type="evidence" value="ECO:0007669"/>
    <property type="project" value="UniProtKB-EC"/>
</dbReference>
<evidence type="ECO:0000313" key="13">
    <source>
        <dbReference type="Proteomes" id="UP000044841"/>
    </source>
</evidence>
<feature type="region of interest" description="Disordered" evidence="9">
    <location>
        <begin position="296"/>
        <end position="317"/>
    </location>
</feature>
<feature type="compositionally biased region" description="Polar residues" evidence="9">
    <location>
        <begin position="474"/>
        <end position="487"/>
    </location>
</feature>
<evidence type="ECO:0000256" key="2">
    <source>
        <dbReference type="ARBA" id="ARBA00022741"/>
    </source>
</evidence>
<keyword evidence="2" id="KW-0547">Nucleotide-binding</keyword>
<dbReference type="Proteomes" id="UP000044841">
    <property type="component" value="Unassembled WGS sequence"/>
</dbReference>
<feature type="domain" description="Helicase C-terminal" evidence="11">
    <location>
        <begin position="251"/>
        <end position="408"/>
    </location>
</feature>
<evidence type="ECO:0000259" key="10">
    <source>
        <dbReference type="PROSITE" id="PS51192"/>
    </source>
</evidence>
<feature type="compositionally biased region" description="Low complexity" evidence="9">
    <location>
        <begin position="852"/>
        <end position="890"/>
    </location>
</feature>
<dbReference type="EMBL" id="CYGV01000269">
    <property type="protein sequence ID" value="CUA67949.1"/>
    <property type="molecule type" value="Genomic_DNA"/>
</dbReference>
<comment type="catalytic activity">
    <reaction evidence="7">
        <text>Couples ATP hydrolysis with the unwinding of duplex DNA by translocating in the 3'-5' direction.</text>
        <dbReference type="EC" id="5.6.2.4"/>
    </reaction>
</comment>
<keyword evidence="6" id="KW-0413">Isomerase</keyword>
<dbReference type="PROSITE" id="PS51192">
    <property type="entry name" value="HELICASE_ATP_BIND_1"/>
    <property type="match status" value="1"/>
</dbReference>
<dbReference type="SMART" id="SM00487">
    <property type="entry name" value="DEXDc"/>
    <property type="match status" value="1"/>
</dbReference>
<dbReference type="InterPro" id="IPR001650">
    <property type="entry name" value="Helicase_C-like"/>
</dbReference>
<dbReference type="Pfam" id="PF00271">
    <property type="entry name" value="Helicase_C"/>
    <property type="match status" value="1"/>
</dbReference>
<feature type="compositionally biased region" description="Polar residues" evidence="9">
    <location>
        <begin position="833"/>
        <end position="851"/>
    </location>
</feature>
<feature type="region of interest" description="Disordered" evidence="9">
    <location>
        <begin position="418"/>
        <end position="450"/>
    </location>
</feature>
<organism evidence="12 13">
    <name type="scientific">Rhizoctonia solani</name>
    <dbReference type="NCBI Taxonomy" id="456999"/>
    <lineage>
        <taxon>Eukaryota</taxon>
        <taxon>Fungi</taxon>
        <taxon>Dikarya</taxon>
        <taxon>Basidiomycota</taxon>
        <taxon>Agaricomycotina</taxon>
        <taxon>Agaricomycetes</taxon>
        <taxon>Cantharellales</taxon>
        <taxon>Ceratobasidiaceae</taxon>
        <taxon>Rhizoctonia</taxon>
    </lineage>
</organism>
<feature type="region of interest" description="Disordered" evidence="9">
    <location>
        <begin position="464"/>
        <end position="497"/>
    </location>
</feature>
<feature type="compositionally biased region" description="Acidic residues" evidence="9">
    <location>
        <begin position="418"/>
        <end position="436"/>
    </location>
</feature>
<evidence type="ECO:0000256" key="9">
    <source>
        <dbReference type="SAM" id="MobiDB-lite"/>
    </source>
</evidence>
<dbReference type="InterPro" id="IPR014001">
    <property type="entry name" value="Helicase_ATP-bd"/>
</dbReference>
<feature type="region of interest" description="Disordered" evidence="9">
    <location>
        <begin position="1"/>
        <end position="23"/>
    </location>
</feature>
<dbReference type="PANTHER" id="PTHR13710">
    <property type="entry name" value="DNA HELICASE RECQ FAMILY MEMBER"/>
    <property type="match status" value="1"/>
</dbReference>
<reference evidence="12 13" key="1">
    <citation type="submission" date="2015-07" db="EMBL/GenBank/DDBJ databases">
        <authorList>
            <person name="Noorani M."/>
        </authorList>
    </citation>
    <scope>NUCLEOTIDE SEQUENCE [LARGE SCALE GENOMIC DNA]</scope>
    <source>
        <strain evidence="12">BBA 69670</strain>
    </source>
</reference>
<dbReference type="Pfam" id="PF00270">
    <property type="entry name" value="DEAD"/>
    <property type="match status" value="1"/>
</dbReference>
<evidence type="ECO:0000259" key="11">
    <source>
        <dbReference type="PROSITE" id="PS51194"/>
    </source>
</evidence>
<evidence type="ECO:0000256" key="5">
    <source>
        <dbReference type="ARBA" id="ARBA00023125"/>
    </source>
</evidence>
<keyword evidence="3" id="KW-0378">Hydrolase</keyword>
<name>A0A0K6FPP5_9AGAM</name>
<accession>A0A0K6FPP5</accession>
<feature type="domain" description="Helicase ATP-binding" evidence="10">
    <location>
        <begin position="54"/>
        <end position="226"/>
    </location>
</feature>
<evidence type="ECO:0000256" key="3">
    <source>
        <dbReference type="ARBA" id="ARBA00022801"/>
    </source>
</evidence>
<dbReference type="InterPro" id="IPR011545">
    <property type="entry name" value="DEAD/DEAH_box_helicase_dom"/>
</dbReference>
<keyword evidence="13" id="KW-1185">Reference proteome</keyword>
<keyword evidence="12" id="KW-0347">Helicase</keyword>
<dbReference type="SUPFAM" id="SSF52540">
    <property type="entry name" value="P-loop containing nucleoside triphosphate hydrolases"/>
    <property type="match status" value="1"/>
</dbReference>
<dbReference type="PROSITE" id="PS00690">
    <property type="entry name" value="DEAH_ATP_HELICASE"/>
    <property type="match status" value="1"/>
</dbReference>
<evidence type="ECO:0000256" key="4">
    <source>
        <dbReference type="ARBA" id="ARBA00022840"/>
    </source>
</evidence>
<feature type="compositionally biased region" description="Low complexity" evidence="9">
    <location>
        <begin position="804"/>
        <end position="825"/>
    </location>
</feature>
<dbReference type="InterPro" id="IPR002464">
    <property type="entry name" value="DNA/RNA_helicase_DEAH_CS"/>
</dbReference>
<dbReference type="EC" id="5.6.2.4" evidence="8"/>
<keyword evidence="4" id="KW-0067">ATP-binding</keyword>
<dbReference type="GO" id="GO:0005524">
    <property type="term" value="F:ATP binding"/>
    <property type="evidence" value="ECO:0007669"/>
    <property type="project" value="UniProtKB-KW"/>
</dbReference>
<feature type="compositionally biased region" description="Polar residues" evidence="9">
    <location>
        <begin position="679"/>
        <end position="693"/>
    </location>
</feature>
<dbReference type="PANTHER" id="PTHR13710:SF105">
    <property type="entry name" value="ATP-DEPENDENT DNA HELICASE Q1"/>
    <property type="match status" value="1"/>
</dbReference>
<dbReference type="GO" id="GO:0003677">
    <property type="term" value="F:DNA binding"/>
    <property type="evidence" value="ECO:0007669"/>
    <property type="project" value="UniProtKB-KW"/>
</dbReference>
<dbReference type="GO" id="GO:0005694">
    <property type="term" value="C:chromosome"/>
    <property type="evidence" value="ECO:0007669"/>
    <property type="project" value="TreeGrafter"/>
</dbReference>
<dbReference type="GO" id="GO:0016787">
    <property type="term" value="F:hydrolase activity"/>
    <property type="evidence" value="ECO:0007669"/>
    <property type="project" value="UniProtKB-KW"/>
</dbReference>
<evidence type="ECO:0000256" key="6">
    <source>
        <dbReference type="ARBA" id="ARBA00023235"/>
    </source>
</evidence>
<dbReference type="GO" id="GO:0009378">
    <property type="term" value="F:four-way junction helicase activity"/>
    <property type="evidence" value="ECO:0007669"/>
    <property type="project" value="TreeGrafter"/>
</dbReference>
<feature type="region of interest" description="Disordered" evidence="9">
    <location>
        <begin position="674"/>
        <end position="735"/>
    </location>
</feature>
<evidence type="ECO:0000256" key="7">
    <source>
        <dbReference type="ARBA" id="ARBA00034617"/>
    </source>
</evidence>
<dbReference type="PROSITE" id="PS51194">
    <property type="entry name" value="HELICASE_CTER"/>
    <property type="match status" value="1"/>
</dbReference>
<sequence>MPPLVPNEHSDALPDTSSVPDPSALNDEALSELLVKETRSRTGITPYPWQVRVAVAMIRQRDVLCLAGTGFGKTLPFIMPLFLSVKTIVWIVSPLNYIEEQQAESFKKWGAMAVAVNSNTDFRQVKKDILSGVYNVVISSPESFHRTNRLGQIVLADELKDWHHKLIIDEAHCIWTWGEVFRVEYARCGDMRGYMPPGSPVLLATATCTPVIRDALTRQLCLRDNLYVENLGNFRENLCYEVYRMNGGQDSFDEIAVFFPSADTMKRTIIFTETVNDTYEIAFALRKHFGWDDEPERDRIQPYNSTRPPHGKEESAREFRGDKCWILPSSDALTMGADFPDVEMVIQHNAPENAVVHCQRMGRGGRTKDIRCRAILMITNHAYQKAEKICERLGLTEETDSDTLANVLNMKVEVSDDEIDLDDPLGETNTEEDLEREDNVRTDHGLSARGQEARNLLASEMNEMPSGHEKESSHSQNGRNSKKSGAQSLGKRRQVKKTMDPDIAMFIAAKTCRTRVLDRIFGNPAHKSCESVRGCDNCAKKLDAEEQEPDRHALNRAVKREEQELEILFEDHDALARPTQSTKAKNRTGALLKSMQQVLVDWRKGVFMRERKDGDLELEDIMTDRALLAIAKSPTIADINSFDCIQPLWLSRELYGAEVLEVIRRQLEVEVTEHKAPGTTKTKPNQKARVSSGKQRDSSSAKVPKVEPASVAGPSVPRQQPVSNPMVSNRLSMADRDAKENAIDRGLLERGSGNSSQEQTFGPYHEVYARKQSKRGRTSGSASSFSIPQQFMTQFQVEDPPLPSAQSSSPSVSPSSSNLPGSKQSYYRDRTHSYSTLGSPSAPPSQTTFSLSTISSEYRASSSARIRSSIPSSSIDANVSDGAGVAAAGGDPEGSEDANGGCAGTKK</sequence>
<keyword evidence="5" id="KW-0238">DNA-binding</keyword>
<dbReference type="GO" id="GO:0005737">
    <property type="term" value="C:cytoplasm"/>
    <property type="evidence" value="ECO:0007669"/>
    <property type="project" value="TreeGrafter"/>
</dbReference>
<protein>
    <recommendedName>
        <fullName evidence="8">DNA 3'-5' helicase</fullName>
        <ecNumber evidence="8">5.6.2.4</ecNumber>
    </recommendedName>
</protein>
<dbReference type="Gene3D" id="3.40.50.300">
    <property type="entry name" value="P-loop containing nucleotide triphosphate hydrolases"/>
    <property type="match status" value="2"/>
</dbReference>
<gene>
    <name evidence="12" type="ORF">RSOLAG22IIIB_07631</name>
</gene>
<feature type="compositionally biased region" description="Polar residues" evidence="9">
    <location>
        <begin position="717"/>
        <end position="731"/>
    </location>
</feature>
<evidence type="ECO:0000256" key="8">
    <source>
        <dbReference type="ARBA" id="ARBA00034808"/>
    </source>
</evidence>
<comment type="similarity">
    <text evidence="1">Belongs to the helicase family. RecQ subfamily.</text>
</comment>